<reference evidence="1 2" key="1">
    <citation type="submission" date="2019-01" db="EMBL/GenBank/DDBJ databases">
        <title>Draft genome sequence of Psathyrella aberdarensis IHI B618.</title>
        <authorList>
            <person name="Buettner E."/>
            <person name="Kellner H."/>
        </authorList>
    </citation>
    <scope>NUCLEOTIDE SEQUENCE [LARGE SCALE GENOMIC DNA]</scope>
    <source>
        <strain evidence="1 2">IHI B618</strain>
    </source>
</reference>
<accession>A0A4Q2DJQ7</accession>
<dbReference type="OrthoDB" id="2986625at2759"/>
<proteinExistence type="predicted"/>
<comment type="caution">
    <text evidence="1">The sequence shown here is derived from an EMBL/GenBank/DDBJ whole genome shotgun (WGS) entry which is preliminary data.</text>
</comment>
<protein>
    <submittedName>
        <fullName evidence="1">Uncharacterized protein</fullName>
    </submittedName>
</protein>
<evidence type="ECO:0000313" key="1">
    <source>
        <dbReference type="EMBL" id="RXW19361.1"/>
    </source>
</evidence>
<dbReference type="EMBL" id="SDEE01000206">
    <property type="protein sequence ID" value="RXW19361.1"/>
    <property type="molecule type" value="Genomic_DNA"/>
</dbReference>
<keyword evidence="2" id="KW-1185">Reference proteome</keyword>
<organism evidence="1 2">
    <name type="scientific">Candolleomyces aberdarensis</name>
    <dbReference type="NCBI Taxonomy" id="2316362"/>
    <lineage>
        <taxon>Eukaryota</taxon>
        <taxon>Fungi</taxon>
        <taxon>Dikarya</taxon>
        <taxon>Basidiomycota</taxon>
        <taxon>Agaricomycotina</taxon>
        <taxon>Agaricomycetes</taxon>
        <taxon>Agaricomycetidae</taxon>
        <taxon>Agaricales</taxon>
        <taxon>Agaricineae</taxon>
        <taxon>Psathyrellaceae</taxon>
        <taxon>Candolleomyces</taxon>
    </lineage>
</organism>
<evidence type="ECO:0000313" key="2">
    <source>
        <dbReference type="Proteomes" id="UP000290288"/>
    </source>
</evidence>
<sequence>MADRSILDILSLEVVELVVQESRKCDRKGFHDLRLVCKALNKLVEPQVFSTVTIQFEKDETEKWKSIPEFLTSLVSGTSPYDSGIHLQELNVGPLLQPIIDYLLSYSGLREFVLDPSDWDNEDNENVTHQSQDHQDDENIAHQFFHSVLPMHQSTIQTVAFRNTNPGSWAIAQPYLEGVFLCKNLESLTLVYHFPIEEDNRPPTIALADLLSKISDNLPRLQTLRLCHTRKHEIIFGPDTIERSEYTRLVSRLFLIHITGSKSHFPAKRQPQFILHAAGSTFISAPAGLGSGSGHYRFELLYRDDQLDGPVYIDDEGFY</sequence>
<dbReference type="Proteomes" id="UP000290288">
    <property type="component" value="Unassembled WGS sequence"/>
</dbReference>
<name>A0A4Q2DJQ7_9AGAR</name>
<gene>
    <name evidence="1" type="ORF">EST38_g6490</name>
</gene>
<dbReference type="AlphaFoldDB" id="A0A4Q2DJQ7"/>